<dbReference type="GeneID" id="85406319"/>
<reference evidence="3 4" key="1">
    <citation type="submission" date="2016-10" db="EMBL/GenBank/DDBJ databases">
        <title>The genome sequence of Colletotrichum fioriniae PJ7.</title>
        <authorList>
            <person name="Baroncelli R."/>
        </authorList>
    </citation>
    <scope>NUCLEOTIDE SEQUENCE [LARGE SCALE GENOMIC DNA]</scope>
    <source>
        <strain evidence="3 4">Tom-12</strain>
    </source>
</reference>
<dbReference type="Gene3D" id="3.30.560.10">
    <property type="entry name" value="Glucose Oxidase, domain 3"/>
    <property type="match status" value="1"/>
</dbReference>
<name>A0ABQ9RCX0_9PEZI</name>
<dbReference type="Pfam" id="PF05199">
    <property type="entry name" value="GMC_oxred_C"/>
    <property type="match status" value="1"/>
</dbReference>
<dbReference type="InterPro" id="IPR036188">
    <property type="entry name" value="FAD/NAD-bd_sf"/>
</dbReference>
<evidence type="ECO:0000256" key="1">
    <source>
        <dbReference type="ARBA" id="ARBA00010790"/>
    </source>
</evidence>
<dbReference type="Pfam" id="PF00732">
    <property type="entry name" value="GMC_oxred_N"/>
    <property type="match status" value="1"/>
</dbReference>
<dbReference type="PROSITE" id="PS00624">
    <property type="entry name" value="GMC_OXRED_2"/>
    <property type="match status" value="1"/>
</dbReference>
<proteinExistence type="inferred from homology"/>
<dbReference type="InterPro" id="IPR012132">
    <property type="entry name" value="GMC_OxRdtase"/>
</dbReference>
<dbReference type="PANTHER" id="PTHR11552">
    <property type="entry name" value="GLUCOSE-METHANOL-CHOLINE GMC OXIDOREDUCTASE"/>
    <property type="match status" value="1"/>
</dbReference>
<dbReference type="Gene3D" id="3.50.50.60">
    <property type="entry name" value="FAD/NAD(P)-binding domain"/>
    <property type="match status" value="1"/>
</dbReference>
<protein>
    <recommendedName>
        <fullName evidence="2">Glucose-methanol-choline oxidoreductase N-terminal domain-containing protein</fullName>
    </recommendedName>
</protein>
<dbReference type="InterPro" id="IPR000172">
    <property type="entry name" value="GMC_OxRdtase_N"/>
</dbReference>
<sequence length="665" mass="73119">MRNEDLDGDDQNLADTMTTLSSYTMMKLLSFAFFLPLSGSAAGSPLNDTAYDYVVVGSGPGGGTLAASLAREGHSVFLIEAGGNMGDDPLQQIPGLADVNSEDPAMSWQFFVSHYQNETQARRDRYFTYRLSNGTLWYGIDAPEDATPLGIYYPRGATVGGSAIANAMNVVLPPDSDWNHFAEVTGDESWGPENMRSMFIELERNTYTPEGTPGHGFDGYISTNRNNISYVVDRPGVLRVVQNAISQTEGIEAPDPEQVIELMERDLNRPDSNRYEVPGLYQIPLHVDENRRRSSPWNYITDTLASKHEDGTQRYPLTLSTHSLATRILMKNAEAGLRAYGVEFMVGEGLYEADRRYDPSVEPQVRTVRAKKEVIISGGAFNTPQLLKLSGIGPREELERFGIPVVVDLPAVGEFLQDNYEAGINVRSNIVWENSPFAQCTPGSPETDPCLAQWEAGYGAYGEAAAPIFMLHRSNQSRNADCDLIIFGAAGGVFDGHYPGFSEVAWPPTSFFWAVVKMQNGNPTGTVRLRSSNPRETPEINLNFYQEDADVDIAALSEGIEHLMSIMNVTGEPYQPFQVIDPPADRSLEQHIRENTWSHHAAGSCRMGKTNLDSCVDSKFRVHGVQGLRVVDGSVFPRVPGGFPVGATYAASRKAFHDIVSNEGK</sequence>
<accession>A0ABQ9RCX0</accession>
<feature type="domain" description="Glucose-methanol-choline oxidoreductase N-terminal" evidence="2">
    <location>
        <begin position="379"/>
        <end position="393"/>
    </location>
</feature>
<dbReference type="RefSeq" id="XP_060383271.1">
    <property type="nucleotide sequence ID" value="XM_060522081.1"/>
</dbReference>
<organism evidence="3 4">
    <name type="scientific">Colletotrichum tamarilloi</name>
    <dbReference type="NCBI Taxonomy" id="1209934"/>
    <lineage>
        <taxon>Eukaryota</taxon>
        <taxon>Fungi</taxon>
        <taxon>Dikarya</taxon>
        <taxon>Ascomycota</taxon>
        <taxon>Pezizomycotina</taxon>
        <taxon>Sordariomycetes</taxon>
        <taxon>Hypocreomycetidae</taxon>
        <taxon>Glomerellales</taxon>
        <taxon>Glomerellaceae</taxon>
        <taxon>Colletotrichum</taxon>
        <taxon>Colletotrichum acutatum species complex</taxon>
    </lineage>
</organism>
<evidence type="ECO:0000313" key="3">
    <source>
        <dbReference type="EMBL" id="KAK1501326.1"/>
    </source>
</evidence>
<dbReference type="PIRSF" id="PIRSF000137">
    <property type="entry name" value="Alcohol_oxidase"/>
    <property type="match status" value="1"/>
</dbReference>
<dbReference type="SUPFAM" id="SSF51905">
    <property type="entry name" value="FAD/NAD(P)-binding domain"/>
    <property type="match status" value="1"/>
</dbReference>
<evidence type="ECO:0000259" key="2">
    <source>
        <dbReference type="PROSITE" id="PS00624"/>
    </source>
</evidence>
<evidence type="ECO:0000313" key="4">
    <source>
        <dbReference type="Proteomes" id="UP001227543"/>
    </source>
</evidence>
<dbReference type="Proteomes" id="UP001227543">
    <property type="component" value="Unassembled WGS sequence"/>
</dbReference>
<keyword evidence="4" id="KW-1185">Reference proteome</keyword>
<dbReference type="SUPFAM" id="SSF54373">
    <property type="entry name" value="FAD-linked reductases, C-terminal domain"/>
    <property type="match status" value="1"/>
</dbReference>
<comment type="similarity">
    <text evidence="1">Belongs to the GMC oxidoreductase family.</text>
</comment>
<comment type="caution">
    <text evidence="3">The sequence shown here is derived from an EMBL/GenBank/DDBJ whole genome shotgun (WGS) entry which is preliminary data.</text>
</comment>
<gene>
    <name evidence="3" type="ORF">CTAM01_06051</name>
</gene>
<dbReference type="EMBL" id="MLFU01000016">
    <property type="protein sequence ID" value="KAK1501326.1"/>
    <property type="molecule type" value="Genomic_DNA"/>
</dbReference>
<dbReference type="InterPro" id="IPR007867">
    <property type="entry name" value="GMC_OxRtase_C"/>
</dbReference>
<dbReference type="PANTHER" id="PTHR11552:SF213">
    <property type="entry name" value="DEHYDROGENASE, PUTATIVE-RELATED"/>
    <property type="match status" value="1"/>
</dbReference>